<evidence type="ECO:0000259" key="2">
    <source>
        <dbReference type="Pfam" id="PF13473"/>
    </source>
</evidence>
<comment type="caution">
    <text evidence="3">The sequence shown here is derived from an EMBL/GenBank/DDBJ whole genome shotgun (WGS) entry which is preliminary data.</text>
</comment>
<reference evidence="4" key="1">
    <citation type="journal article" date="2019" name="Int. J. Syst. Evol. Microbiol.">
        <title>The Global Catalogue of Microorganisms (GCM) 10K type strain sequencing project: providing services to taxonomists for standard genome sequencing and annotation.</title>
        <authorList>
            <consortium name="The Broad Institute Genomics Platform"/>
            <consortium name="The Broad Institute Genome Sequencing Center for Infectious Disease"/>
            <person name="Wu L."/>
            <person name="Ma J."/>
        </authorList>
    </citation>
    <scope>NUCLEOTIDE SEQUENCE [LARGE SCALE GENOMIC DNA]</scope>
    <source>
        <strain evidence="4">KCTC 52165</strain>
    </source>
</reference>
<dbReference type="Pfam" id="PF13473">
    <property type="entry name" value="Cupredoxin_1"/>
    <property type="match status" value="1"/>
</dbReference>
<dbReference type="InterPro" id="IPR035668">
    <property type="entry name" value="Amicyanin"/>
</dbReference>
<feature type="chain" id="PRO_5047302908" evidence="1">
    <location>
        <begin position="22"/>
        <end position="105"/>
    </location>
</feature>
<keyword evidence="1" id="KW-0732">Signal</keyword>
<dbReference type="InterPro" id="IPR028096">
    <property type="entry name" value="EfeO_Cupredoxin"/>
</dbReference>
<dbReference type="EMBL" id="JBHRTK010000016">
    <property type="protein sequence ID" value="MFC3207897.1"/>
    <property type="molecule type" value="Genomic_DNA"/>
</dbReference>
<protein>
    <submittedName>
        <fullName evidence="3">Cupredoxin family copper-binding protein</fullName>
    </submittedName>
</protein>
<feature type="signal peptide" evidence="1">
    <location>
        <begin position="1"/>
        <end position="21"/>
    </location>
</feature>
<evidence type="ECO:0000313" key="3">
    <source>
        <dbReference type="EMBL" id="MFC3207897.1"/>
    </source>
</evidence>
<keyword evidence="4" id="KW-1185">Reference proteome</keyword>
<dbReference type="PANTHER" id="PTHR36507:SF1">
    <property type="entry name" value="BLL1555 PROTEIN"/>
    <property type="match status" value="1"/>
</dbReference>
<sequence>MNHRFWVLPALALALATSVAAAQAKTITVTVDKMAFSPATIEAQVGDTVEWVNKDAFAHTATVKGGWEVMLPIKKSGSVTMDKAGTIDYFCRFHPNMKGTINVAP</sequence>
<evidence type="ECO:0000256" key="1">
    <source>
        <dbReference type="SAM" id="SignalP"/>
    </source>
</evidence>
<dbReference type="PANTHER" id="PTHR36507">
    <property type="entry name" value="BLL1555 PROTEIN"/>
    <property type="match status" value="1"/>
</dbReference>
<dbReference type="Gene3D" id="2.60.40.420">
    <property type="entry name" value="Cupredoxins - blue copper proteins"/>
    <property type="match status" value="1"/>
</dbReference>
<dbReference type="CDD" id="cd13921">
    <property type="entry name" value="Amicyanin"/>
    <property type="match status" value="1"/>
</dbReference>
<dbReference type="InterPro" id="IPR052721">
    <property type="entry name" value="ET_Amicyanin"/>
</dbReference>
<dbReference type="SUPFAM" id="SSF49503">
    <property type="entry name" value="Cupredoxins"/>
    <property type="match status" value="1"/>
</dbReference>
<feature type="domain" description="EfeO-type cupredoxin-like" evidence="2">
    <location>
        <begin position="10"/>
        <end position="101"/>
    </location>
</feature>
<name>A0ABV7KJU0_9HYPH</name>
<organism evidence="3 4">
    <name type="scientific">Aquamicrobium soli</name>
    <dbReference type="NCBI Taxonomy" id="1811518"/>
    <lineage>
        <taxon>Bacteria</taxon>
        <taxon>Pseudomonadati</taxon>
        <taxon>Pseudomonadota</taxon>
        <taxon>Alphaproteobacteria</taxon>
        <taxon>Hyphomicrobiales</taxon>
        <taxon>Phyllobacteriaceae</taxon>
        <taxon>Aquamicrobium</taxon>
    </lineage>
</organism>
<accession>A0ABV7KJU0</accession>
<dbReference type="Proteomes" id="UP001595583">
    <property type="component" value="Unassembled WGS sequence"/>
</dbReference>
<proteinExistence type="predicted"/>
<dbReference type="InterPro" id="IPR008972">
    <property type="entry name" value="Cupredoxin"/>
</dbReference>
<evidence type="ECO:0000313" key="4">
    <source>
        <dbReference type="Proteomes" id="UP001595583"/>
    </source>
</evidence>
<gene>
    <name evidence="3" type="ORF">ACFOHJ_16855</name>
</gene>
<dbReference type="RefSeq" id="WP_378222443.1">
    <property type="nucleotide sequence ID" value="NZ_JBHRTK010000016.1"/>
</dbReference>